<accession>A0A1T5A0E2</accession>
<dbReference type="EMBL" id="FUYP01000002">
    <property type="protein sequence ID" value="SKB28462.1"/>
    <property type="molecule type" value="Genomic_DNA"/>
</dbReference>
<name>A0A1T5A0E2_9SPHN</name>
<proteinExistence type="predicted"/>
<sequence>MTALKTLFAAARAPGAGNVLREILHPSGRLDYSRS</sequence>
<gene>
    <name evidence="1" type="ORF">SAMN06295937_100257</name>
</gene>
<evidence type="ECO:0000313" key="1">
    <source>
        <dbReference type="EMBL" id="SKB28462.1"/>
    </source>
</evidence>
<organism evidence="1 2">
    <name type="scientific">Sphingopyxis flava</name>
    <dbReference type="NCBI Taxonomy" id="1507287"/>
    <lineage>
        <taxon>Bacteria</taxon>
        <taxon>Pseudomonadati</taxon>
        <taxon>Pseudomonadota</taxon>
        <taxon>Alphaproteobacteria</taxon>
        <taxon>Sphingomonadales</taxon>
        <taxon>Sphingomonadaceae</taxon>
        <taxon>Sphingopyxis</taxon>
    </lineage>
</organism>
<dbReference type="AlphaFoldDB" id="A0A1T5A0E2"/>
<dbReference type="Proteomes" id="UP000190044">
    <property type="component" value="Unassembled WGS sequence"/>
</dbReference>
<reference evidence="2" key="1">
    <citation type="submission" date="2017-02" db="EMBL/GenBank/DDBJ databases">
        <authorList>
            <person name="Varghese N."/>
            <person name="Submissions S."/>
        </authorList>
    </citation>
    <scope>NUCLEOTIDE SEQUENCE [LARGE SCALE GENOMIC DNA]</scope>
    <source>
        <strain evidence="2">R11H</strain>
    </source>
</reference>
<protein>
    <submittedName>
        <fullName evidence="1">Uncharacterized protein</fullName>
    </submittedName>
</protein>
<evidence type="ECO:0000313" key="2">
    <source>
        <dbReference type="Proteomes" id="UP000190044"/>
    </source>
</evidence>
<keyword evidence="2" id="KW-1185">Reference proteome</keyword>